<proteinExistence type="predicted"/>
<name>A0A8J6ASM5_9EUKA</name>
<evidence type="ECO:0000313" key="3">
    <source>
        <dbReference type="EMBL" id="KAG9393466.1"/>
    </source>
</evidence>
<evidence type="ECO:0000313" key="4">
    <source>
        <dbReference type="Proteomes" id="UP000717585"/>
    </source>
</evidence>
<feature type="transmembrane region" description="Helical" evidence="2">
    <location>
        <begin position="112"/>
        <end position="133"/>
    </location>
</feature>
<protein>
    <submittedName>
        <fullName evidence="3">Uncharacterized protein</fullName>
    </submittedName>
</protein>
<comment type="caution">
    <text evidence="3">The sequence shown here is derived from an EMBL/GenBank/DDBJ whole genome shotgun (WGS) entry which is preliminary data.</text>
</comment>
<reference evidence="3" key="1">
    <citation type="submission" date="2021-05" db="EMBL/GenBank/DDBJ databases">
        <title>A free-living protist that lacks canonical eukaryotic 1 DNA replication and segregation systems.</title>
        <authorList>
            <person name="Salas-Leiva D.E."/>
            <person name="Tromer E.C."/>
            <person name="Curtis B.A."/>
            <person name="Jerlstrom-Hultqvist J."/>
            <person name="Kolisko M."/>
            <person name="Yi Z."/>
            <person name="Salas-Leiva J.S."/>
            <person name="Gallot-Lavallee L."/>
            <person name="Kops G.J.P.L."/>
            <person name="Archibald J.M."/>
            <person name="Simpson A.G.B."/>
            <person name="Roger A.J."/>
        </authorList>
    </citation>
    <scope>NUCLEOTIDE SEQUENCE</scope>
    <source>
        <strain evidence="3">BICM</strain>
    </source>
</reference>
<keyword evidence="4" id="KW-1185">Reference proteome</keyword>
<organism evidence="3 4">
    <name type="scientific">Carpediemonas membranifera</name>
    <dbReference type="NCBI Taxonomy" id="201153"/>
    <lineage>
        <taxon>Eukaryota</taxon>
        <taxon>Metamonada</taxon>
        <taxon>Carpediemonas-like organisms</taxon>
        <taxon>Carpediemonas</taxon>
    </lineage>
</organism>
<keyword evidence="2" id="KW-0472">Membrane</keyword>
<accession>A0A8J6ASM5</accession>
<sequence length="279" mass="31089">MEAGDPRSRETYETYIKRLIDSYISERREYPFIRNPNREKGIRRRERHKEDVPWHPFWVGFFNLIPGLGIAIMGQKQRGLHYFGFWLLLIVTCIAASIALSILGFIFALTIILIPLAVVCWIAASLVLFIPLVDMGMTAADGGILASRIRRGYYVMPGEAAYGAVRLFGGQFIKPSFVFHSASPEVPEISSAVNKTARRLRELEVRLERQRQGYQGNTSAYLDEIERELDEGSPAPVDVQAVPSAALDAQPQQKVHPMAQSAEPPSEPVPAEPTPSGPA</sequence>
<evidence type="ECO:0000256" key="1">
    <source>
        <dbReference type="SAM" id="MobiDB-lite"/>
    </source>
</evidence>
<evidence type="ECO:0000256" key="2">
    <source>
        <dbReference type="SAM" id="Phobius"/>
    </source>
</evidence>
<feature type="transmembrane region" description="Helical" evidence="2">
    <location>
        <begin position="85"/>
        <end position="106"/>
    </location>
</feature>
<dbReference type="Proteomes" id="UP000717585">
    <property type="component" value="Unassembled WGS sequence"/>
</dbReference>
<keyword evidence="2" id="KW-1133">Transmembrane helix</keyword>
<feature type="compositionally biased region" description="Pro residues" evidence="1">
    <location>
        <begin position="265"/>
        <end position="279"/>
    </location>
</feature>
<dbReference type="EMBL" id="JAHDYR010000025">
    <property type="protein sequence ID" value="KAG9393466.1"/>
    <property type="molecule type" value="Genomic_DNA"/>
</dbReference>
<keyword evidence="2" id="KW-0812">Transmembrane</keyword>
<feature type="region of interest" description="Disordered" evidence="1">
    <location>
        <begin position="228"/>
        <end position="279"/>
    </location>
</feature>
<feature type="transmembrane region" description="Helical" evidence="2">
    <location>
        <begin position="54"/>
        <end position="73"/>
    </location>
</feature>
<dbReference type="AlphaFoldDB" id="A0A8J6ASM5"/>
<gene>
    <name evidence="3" type="ORF">J8273_3606</name>
</gene>